<evidence type="ECO:0000256" key="2">
    <source>
        <dbReference type="ARBA" id="ARBA00004141"/>
    </source>
</evidence>
<keyword evidence="10 11" id="KW-0472">Membrane</keyword>
<evidence type="ECO:0000256" key="1">
    <source>
        <dbReference type="ARBA" id="ARBA00001947"/>
    </source>
</evidence>
<keyword evidence="4" id="KW-0645">Protease</keyword>
<evidence type="ECO:0000256" key="8">
    <source>
        <dbReference type="ARBA" id="ARBA00022989"/>
    </source>
</evidence>
<evidence type="ECO:0000256" key="4">
    <source>
        <dbReference type="ARBA" id="ARBA00022670"/>
    </source>
</evidence>
<evidence type="ECO:0000256" key="6">
    <source>
        <dbReference type="ARBA" id="ARBA00022801"/>
    </source>
</evidence>
<evidence type="ECO:0000256" key="10">
    <source>
        <dbReference type="ARBA" id="ARBA00023136"/>
    </source>
</evidence>
<gene>
    <name evidence="13" type="ordered locus">GAU_1769</name>
</gene>
<dbReference type="AlphaFoldDB" id="C1A3Y6"/>
<evidence type="ECO:0000256" key="9">
    <source>
        <dbReference type="ARBA" id="ARBA00023049"/>
    </source>
</evidence>
<comment type="subcellular location">
    <subcellularLocation>
        <location evidence="2">Membrane</location>
        <topology evidence="2">Multi-pass membrane protein</topology>
    </subcellularLocation>
</comment>
<dbReference type="KEGG" id="gau:GAU_1769"/>
<keyword evidence="11" id="KW-0479">Metal-binding</keyword>
<name>C1A3Y6_GEMAT</name>
<dbReference type="PANTHER" id="PTHR42837">
    <property type="entry name" value="REGULATOR OF SIGMA-E PROTEASE RSEP"/>
    <property type="match status" value="1"/>
</dbReference>
<dbReference type="InterPro" id="IPR004387">
    <property type="entry name" value="Pept_M50_Zn"/>
</dbReference>
<dbReference type="GO" id="GO:0004222">
    <property type="term" value="F:metalloendopeptidase activity"/>
    <property type="evidence" value="ECO:0007669"/>
    <property type="project" value="InterPro"/>
</dbReference>
<dbReference type="SMART" id="SM00228">
    <property type="entry name" value="PDZ"/>
    <property type="match status" value="1"/>
</dbReference>
<feature type="transmembrane region" description="Helical" evidence="11">
    <location>
        <begin position="323"/>
        <end position="344"/>
    </location>
</feature>
<feature type="transmembrane region" description="Helical" evidence="11">
    <location>
        <begin position="136"/>
        <end position="159"/>
    </location>
</feature>
<feature type="domain" description="PDZ" evidence="12">
    <location>
        <begin position="169"/>
        <end position="200"/>
    </location>
</feature>
<dbReference type="InterPro" id="IPR041489">
    <property type="entry name" value="PDZ_6"/>
</dbReference>
<dbReference type="STRING" id="379066.GAU_1769"/>
<dbReference type="GO" id="GO:0046872">
    <property type="term" value="F:metal ion binding"/>
    <property type="evidence" value="ECO:0007669"/>
    <property type="project" value="UniProtKB-KW"/>
</dbReference>
<evidence type="ECO:0000313" key="13">
    <source>
        <dbReference type="EMBL" id="BAH38811.1"/>
    </source>
</evidence>
<keyword evidence="7 11" id="KW-0862">Zinc</keyword>
<dbReference type="HOGENOM" id="CLU_025778_1_0_0"/>
<dbReference type="InterPro" id="IPR036034">
    <property type="entry name" value="PDZ_sf"/>
</dbReference>
<evidence type="ECO:0000256" key="5">
    <source>
        <dbReference type="ARBA" id="ARBA00022692"/>
    </source>
</evidence>
<evidence type="ECO:0000313" key="14">
    <source>
        <dbReference type="Proteomes" id="UP000002209"/>
    </source>
</evidence>
<dbReference type="GO" id="GO:0006508">
    <property type="term" value="P:proteolysis"/>
    <property type="evidence" value="ECO:0007669"/>
    <property type="project" value="UniProtKB-KW"/>
</dbReference>
<dbReference type="InterPro" id="IPR008915">
    <property type="entry name" value="Peptidase_M50"/>
</dbReference>
<feature type="transmembrane region" description="Helical" evidence="11">
    <location>
        <begin position="6"/>
        <end position="24"/>
    </location>
</feature>
<dbReference type="RefSeq" id="WP_012683258.1">
    <property type="nucleotide sequence ID" value="NC_012489.1"/>
</dbReference>
<dbReference type="OrthoDB" id="9782003at2"/>
<dbReference type="NCBIfam" id="TIGR00054">
    <property type="entry name" value="RIP metalloprotease RseP"/>
    <property type="match status" value="1"/>
</dbReference>
<dbReference type="PANTHER" id="PTHR42837:SF2">
    <property type="entry name" value="MEMBRANE METALLOPROTEASE ARASP2, CHLOROPLASTIC-RELATED"/>
    <property type="match status" value="1"/>
</dbReference>
<keyword evidence="5 11" id="KW-0812">Transmembrane</keyword>
<evidence type="ECO:0000256" key="11">
    <source>
        <dbReference type="RuleBase" id="RU362031"/>
    </source>
</evidence>
<dbReference type="Proteomes" id="UP000002209">
    <property type="component" value="Chromosome"/>
</dbReference>
<keyword evidence="8 11" id="KW-1133">Transmembrane helix</keyword>
<comment type="similarity">
    <text evidence="3 11">Belongs to the peptidase M50B family.</text>
</comment>
<reference evidence="14" key="1">
    <citation type="submission" date="2006-03" db="EMBL/GenBank/DDBJ databases">
        <title>Complete genome sequence of Gemmatimonas aurantiaca T-27 that represents a novel phylum Gemmatimonadetes.</title>
        <authorList>
            <person name="Takasaki K."/>
            <person name="Ichikawa N."/>
            <person name="Miura H."/>
            <person name="Matsushita S."/>
            <person name="Watanabe Y."/>
            <person name="Oguchi A."/>
            <person name="Ankai A."/>
            <person name="Yashiro I."/>
            <person name="Takahashi M."/>
            <person name="Terui Y."/>
            <person name="Fukui S."/>
            <person name="Yokoyama H."/>
            <person name="Tanikawa S."/>
            <person name="Hanada S."/>
            <person name="Kamagata Y."/>
            <person name="Fujita N."/>
        </authorList>
    </citation>
    <scope>NUCLEOTIDE SEQUENCE [LARGE SCALE GENOMIC DNA]</scope>
    <source>
        <strain evidence="14">T-27 / DSM 14586 / JCM 11422 / NBRC 100505</strain>
    </source>
</reference>
<dbReference type="PROSITE" id="PS50106">
    <property type="entry name" value="PDZ"/>
    <property type="match status" value="1"/>
</dbReference>
<dbReference type="Gene3D" id="2.30.42.10">
    <property type="match status" value="1"/>
</dbReference>
<keyword evidence="6 11" id="KW-0378">Hydrolase</keyword>
<keyword evidence="14" id="KW-1185">Reference proteome</keyword>
<comment type="cofactor">
    <cofactor evidence="1 11">
        <name>Zn(2+)</name>
        <dbReference type="ChEBI" id="CHEBI:29105"/>
    </cofactor>
</comment>
<dbReference type="Pfam" id="PF17820">
    <property type="entry name" value="PDZ_6"/>
    <property type="match status" value="1"/>
</dbReference>
<dbReference type="CDD" id="cd23081">
    <property type="entry name" value="cpPDZ_EcRseP-like"/>
    <property type="match status" value="1"/>
</dbReference>
<accession>C1A3Y6</accession>
<dbReference type="EC" id="3.4.24.-" evidence="11"/>
<dbReference type="Pfam" id="PF02163">
    <property type="entry name" value="Peptidase_M50"/>
    <property type="match status" value="1"/>
</dbReference>
<evidence type="ECO:0000259" key="12">
    <source>
        <dbReference type="PROSITE" id="PS50106"/>
    </source>
</evidence>
<dbReference type="InterPro" id="IPR001478">
    <property type="entry name" value="PDZ"/>
</dbReference>
<dbReference type="SUPFAM" id="SSF50156">
    <property type="entry name" value="PDZ domain-like"/>
    <property type="match status" value="1"/>
</dbReference>
<feature type="transmembrane region" description="Helical" evidence="11">
    <location>
        <begin position="370"/>
        <end position="388"/>
    </location>
</feature>
<dbReference type="GO" id="GO:0016020">
    <property type="term" value="C:membrane"/>
    <property type="evidence" value="ECO:0007669"/>
    <property type="project" value="UniProtKB-SubCell"/>
</dbReference>
<protein>
    <recommendedName>
        <fullName evidence="11">Zinc metalloprotease</fullName>
        <ecNumber evidence="11">3.4.24.-</ecNumber>
    </recommendedName>
</protein>
<dbReference type="eggNOG" id="COG0750">
    <property type="taxonomic scope" value="Bacteria"/>
</dbReference>
<evidence type="ECO:0000256" key="7">
    <source>
        <dbReference type="ARBA" id="ARBA00022833"/>
    </source>
</evidence>
<dbReference type="CDD" id="cd06163">
    <property type="entry name" value="S2P-M50_PDZ_RseP-like"/>
    <property type="match status" value="1"/>
</dbReference>
<organism evidence="13 14">
    <name type="scientific">Gemmatimonas aurantiaca (strain DSM 14586 / JCM 11422 / NBRC 100505 / T-27)</name>
    <dbReference type="NCBI Taxonomy" id="379066"/>
    <lineage>
        <taxon>Bacteria</taxon>
        <taxon>Pseudomonadati</taxon>
        <taxon>Gemmatimonadota</taxon>
        <taxon>Gemmatimonadia</taxon>
        <taxon>Gemmatimonadales</taxon>
        <taxon>Gemmatimonadaceae</taxon>
        <taxon>Gemmatimonas</taxon>
    </lineage>
</organism>
<sequence>MASLSVYIAPLLVFGLVVFVHELGHFMAAKITGVYAPVFSLGWGRRFFGWKRGETDYRVSIFPIGGYVRMASRDDEALAGIEGASAERGSLDGGVASQRPPEVPEALWDPAGMAPFGPKAVPADRWVESKSTSARVFILAAGVIMNILLTIVVSSGIYYRYGNPYLPAVIDSVVPGAPAALAGLQSGDRITAINGEQVRSWDQVLDRVSPITSGSVSLDVLRGADTLRREITPQIAESTDPVTGAPRKVGRVGIMVRDSVVREPVALGAALTSGTRATWTMARNVVQVLGGLMSGEVSAKNLGGPIQIARTSVQAARNGAETLWSLIAFLSLNIAILNLVPIPVLDGGQILMVLAERVKGSEFSMRTREAVARVGVLAVLALILLVTFNDVRSFFTR</sequence>
<dbReference type="EMBL" id="AP009153">
    <property type="protein sequence ID" value="BAH38811.1"/>
    <property type="molecule type" value="Genomic_DNA"/>
</dbReference>
<proteinExistence type="inferred from homology"/>
<evidence type="ECO:0000256" key="3">
    <source>
        <dbReference type="ARBA" id="ARBA00007931"/>
    </source>
</evidence>
<keyword evidence="9 11" id="KW-0482">Metalloprotease</keyword>